<dbReference type="GO" id="GO:0046872">
    <property type="term" value="F:metal ion binding"/>
    <property type="evidence" value="ECO:0007669"/>
    <property type="project" value="UniProtKB-KW"/>
</dbReference>
<dbReference type="Pfam" id="PF13187">
    <property type="entry name" value="Fer4_9"/>
    <property type="match status" value="1"/>
</dbReference>
<dbReference type="InterPro" id="IPR017900">
    <property type="entry name" value="4Fe4S_Fe_S_CS"/>
</dbReference>
<dbReference type="SUPFAM" id="SSF54862">
    <property type="entry name" value="4Fe-4S ferredoxins"/>
    <property type="match status" value="1"/>
</dbReference>
<dbReference type="EMBL" id="LPUY01000138">
    <property type="protein sequence ID" value="KUP90713.1"/>
    <property type="molecule type" value="Genomic_DNA"/>
</dbReference>
<evidence type="ECO:0000259" key="6">
    <source>
        <dbReference type="PROSITE" id="PS51379"/>
    </source>
</evidence>
<dbReference type="AlphaFoldDB" id="A0A132BQM8"/>
<dbReference type="RefSeq" id="WP_068249151.1">
    <property type="nucleotide sequence ID" value="NZ_LPUY01000138.1"/>
</dbReference>
<evidence type="ECO:0000256" key="5">
    <source>
        <dbReference type="SAM" id="MobiDB-lite"/>
    </source>
</evidence>
<keyword evidence="1" id="KW-0004">4Fe-4S</keyword>
<feature type="region of interest" description="Disordered" evidence="5">
    <location>
        <begin position="630"/>
        <end position="652"/>
    </location>
</feature>
<dbReference type="PROSITE" id="PS51379">
    <property type="entry name" value="4FE4S_FER_2"/>
    <property type="match status" value="4"/>
</dbReference>
<evidence type="ECO:0000313" key="7">
    <source>
        <dbReference type="EMBL" id="KUP90713.1"/>
    </source>
</evidence>
<dbReference type="Pfam" id="PF12838">
    <property type="entry name" value="Fer4_7"/>
    <property type="match status" value="1"/>
</dbReference>
<evidence type="ECO:0000256" key="2">
    <source>
        <dbReference type="ARBA" id="ARBA00022723"/>
    </source>
</evidence>
<protein>
    <submittedName>
        <fullName evidence="7">Ferredoxin 7Fe</fullName>
    </submittedName>
</protein>
<proteinExistence type="predicted"/>
<dbReference type="PANTHER" id="PTHR43687:SF4">
    <property type="entry name" value="BLR5484 PROTEIN"/>
    <property type="match status" value="1"/>
</dbReference>
<organism evidence="7 8">
    <name type="scientific">Tritonibacter horizontis</name>
    <dbReference type="NCBI Taxonomy" id="1768241"/>
    <lineage>
        <taxon>Bacteria</taxon>
        <taxon>Pseudomonadati</taxon>
        <taxon>Pseudomonadota</taxon>
        <taxon>Alphaproteobacteria</taxon>
        <taxon>Rhodobacterales</taxon>
        <taxon>Paracoccaceae</taxon>
        <taxon>Tritonibacter</taxon>
    </lineage>
</organism>
<dbReference type="InterPro" id="IPR017896">
    <property type="entry name" value="4Fe4S_Fe-S-bd"/>
</dbReference>
<dbReference type="InterPro" id="IPR050572">
    <property type="entry name" value="Fe-S_Ferredoxin"/>
</dbReference>
<feature type="domain" description="4Fe-4S ferredoxin-type" evidence="6">
    <location>
        <begin position="495"/>
        <end position="524"/>
    </location>
</feature>
<dbReference type="PATRIC" id="fig|1768241.3.peg.4781"/>
<dbReference type="Proteomes" id="UP000068382">
    <property type="component" value="Unassembled WGS sequence"/>
</dbReference>
<feature type="domain" description="4Fe-4S ferredoxin-type" evidence="6">
    <location>
        <begin position="298"/>
        <end position="327"/>
    </location>
</feature>
<feature type="compositionally biased region" description="Basic and acidic residues" evidence="5">
    <location>
        <begin position="635"/>
        <end position="652"/>
    </location>
</feature>
<evidence type="ECO:0000256" key="3">
    <source>
        <dbReference type="ARBA" id="ARBA00023004"/>
    </source>
</evidence>
<accession>A0A132BQM8</accession>
<keyword evidence="3" id="KW-0408">Iron</keyword>
<keyword evidence="4" id="KW-0411">Iron-sulfur</keyword>
<keyword evidence="8" id="KW-1185">Reference proteome</keyword>
<dbReference type="GO" id="GO:0051539">
    <property type="term" value="F:4 iron, 4 sulfur cluster binding"/>
    <property type="evidence" value="ECO:0007669"/>
    <property type="project" value="UniProtKB-KW"/>
</dbReference>
<feature type="domain" description="4Fe-4S ferredoxin-type" evidence="6">
    <location>
        <begin position="269"/>
        <end position="297"/>
    </location>
</feature>
<comment type="caution">
    <text evidence="7">The sequence shown here is derived from an EMBL/GenBank/DDBJ whole genome shotgun (WGS) entry which is preliminary data.</text>
</comment>
<gene>
    <name evidence="7" type="primary">fdxA_3</name>
    <name evidence="7" type="ORF">TRIHO_45800</name>
</gene>
<dbReference type="PROSITE" id="PS00198">
    <property type="entry name" value="4FE4S_FER_1"/>
    <property type="match status" value="2"/>
</dbReference>
<name>A0A132BQM8_9RHOB</name>
<evidence type="ECO:0000256" key="1">
    <source>
        <dbReference type="ARBA" id="ARBA00022485"/>
    </source>
</evidence>
<evidence type="ECO:0000313" key="8">
    <source>
        <dbReference type="Proteomes" id="UP000068382"/>
    </source>
</evidence>
<dbReference type="OrthoDB" id="9800445at2"/>
<keyword evidence="2" id="KW-0479">Metal-binding</keyword>
<evidence type="ECO:0000256" key="4">
    <source>
        <dbReference type="ARBA" id="ARBA00023014"/>
    </source>
</evidence>
<dbReference type="PANTHER" id="PTHR43687">
    <property type="entry name" value="ADENYLYLSULFATE REDUCTASE, BETA SUBUNIT"/>
    <property type="match status" value="1"/>
</dbReference>
<feature type="domain" description="4Fe-4S ferredoxin-type" evidence="6">
    <location>
        <begin position="526"/>
        <end position="555"/>
    </location>
</feature>
<dbReference type="Gene3D" id="3.30.70.20">
    <property type="match status" value="2"/>
</dbReference>
<sequence>MSKRLILCDCSGSQPLDPKALSDATGFACSKVHSALCSTELDAAATALGTADAVFCCTQESRLFAELAAEIGVEAPAVLDLRDRAGWSQDATNPADLIPKMSALVAESQLTGTAAKTLDVVSEGICLIAGPAEVALHAAEKLQDILSVTVLLTTPAEPPLGRGFDCIQGSLRSARGALGGFVVTVDALQQLDVTGRRWSWTPPRDGGQSACDILLDLRGGTPLFPAPEKREGYLRADPKSAPALADAILAASQLVGTFEKPLYVKTEPLLCAHSRARQTGCTRCLDVCPTGAITPDGDHVRIDPMICAGCGACASLCPSAAITYDAPAADDLFRRIQTLAKAYLAAGGQGPRLLAVDAHGGDMIRLAARFDRGLPAAVIPLEVEALNTVGHAEILAARAAGFLEVAVLPGPRTDLAVQEREIQLANAISPGAARLIDAAEPEALCDALYAPQDMASAVATPQRPMGTRRQITRQAALALNGPEARLPLPAGAPYGAVLVNQEACSLCLSCVSLCPSGALVDNPDLPQLRFQEDACLQCGLCANICPEDAITYAPRLNLSPSALDQVVLHEEEPFACVECGTLFGVKSTVEKITEKLAGKHAMFANPDAARMIQMCDDCRVNAQFHQKNSPFAGAERPRVRTTEDYLSKRRDH</sequence>
<reference evidence="7 8" key="1">
    <citation type="submission" date="2015-12" db="EMBL/GenBank/DDBJ databases">
        <title>Genome sequence of the marine Rhodobacteraceae strain O3.65, Candidatus Tritonibacter horizontis.</title>
        <authorList>
            <person name="Poehlein A."/>
            <person name="Giebel H.A."/>
            <person name="Voget S."/>
            <person name="Brinkhoff T."/>
        </authorList>
    </citation>
    <scope>NUCLEOTIDE SEQUENCE [LARGE SCALE GENOMIC DNA]</scope>
    <source>
        <strain evidence="7 8">O3.65</strain>
    </source>
</reference>